<evidence type="ECO:0000313" key="5">
    <source>
        <dbReference type="Proteomes" id="UP001642484"/>
    </source>
</evidence>
<evidence type="ECO:0000313" key="3">
    <source>
        <dbReference type="EMBL" id="CAK9003453.1"/>
    </source>
</evidence>
<dbReference type="PROSITE" id="PS50208">
    <property type="entry name" value="CASPASE_P20"/>
    <property type="match status" value="1"/>
</dbReference>
<feature type="transmembrane region" description="Helical" evidence="1">
    <location>
        <begin position="362"/>
        <end position="385"/>
    </location>
</feature>
<dbReference type="InterPro" id="IPR011600">
    <property type="entry name" value="Pept_C14_caspase"/>
</dbReference>
<evidence type="ECO:0000259" key="2">
    <source>
        <dbReference type="PROSITE" id="PS50208"/>
    </source>
</evidence>
<keyword evidence="1" id="KW-0812">Transmembrane</keyword>
<name>A0ABP0ILI0_9DINO</name>
<organism evidence="3 5">
    <name type="scientific">Durusdinium trenchii</name>
    <dbReference type="NCBI Taxonomy" id="1381693"/>
    <lineage>
        <taxon>Eukaryota</taxon>
        <taxon>Sar</taxon>
        <taxon>Alveolata</taxon>
        <taxon>Dinophyceae</taxon>
        <taxon>Suessiales</taxon>
        <taxon>Symbiodiniaceae</taxon>
        <taxon>Durusdinium</taxon>
    </lineage>
</organism>
<dbReference type="EMBL" id="CAXAMN010003336">
    <property type="protein sequence ID" value="CAK9004139.1"/>
    <property type="molecule type" value="Genomic_DNA"/>
</dbReference>
<feature type="transmembrane region" description="Helical" evidence="1">
    <location>
        <begin position="289"/>
        <end position="315"/>
    </location>
</feature>
<sequence length="566" mass="63225">MAEEERWAFIACMSKFDNFHDLKGASIDRVKIRPALTRLGFQVLSPSDEESDEEYPEYVPKNALDAALNKFLMDVTAAAERTPWPIALLWFCTHGIQLGLNHYPHVAASDSDMKDRKSFLDLRGLIHRLNNIRAQRPGCLRVVIISCHCRKTVEDDTWIASRGPNYRKMSPTLRNDFYHIFACDPGRSARESEEGGALTAALLQLLPYKLPISEIFKAAAKSVSCQRPWVDMRPGRVQSGDLPSDLPVLLGSTDRLGSSDTLAKEDNDETSNCSSDVEFVPSDFEILRFYWLPIMSLVAFFIHALLLFLWILGVVHKQYATRLAMPPALSFLALAMTCQNGQAQHSTNARCGSTFMTRLRGVWWAMAKYAFGGWGASCFCVLGFGEVVKEQDWVAAAVSWVLAIAAASVNNHGFAVIANLCDRSSDQTRRRTVFLWGLVCSLSLVLAHSGHFALMSGEEALHQIEFRFHFFMLVFLAAWYLCVVHDSDPSLSACGSQSSHAVSTYMMVPFLAISIPFIQSISFVDAKWSSSWQLWLLVEYVALYLIAVVCDKFRPEGVEATLVADA</sequence>
<dbReference type="PANTHER" id="PTHR22576">
    <property type="entry name" value="MUCOSA ASSOCIATED LYMPHOID TISSUE LYMPHOMA TRANSLOCATION PROTEIN 1/PARACASPASE"/>
    <property type="match status" value="1"/>
</dbReference>
<feature type="domain" description="Caspase family p20" evidence="2">
    <location>
        <begin position="4"/>
        <end position="153"/>
    </location>
</feature>
<gene>
    <name evidence="3" type="ORF">CCMP2556_LOCUS7299</name>
    <name evidence="4" type="ORF">CCMP2556_LOCUS7565</name>
</gene>
<dbReference type="PANTHER" id="PTHR22576:SF37">
    <property type="entry name" value="MUCOSA-ASSOCIATED LYMPHOID TISSUE LYMPHOMA TRANSLOCATION PROTEIN 1"/>
    <property type="match status" value="1"/>
</dbReference>
<dbReference type="InterPro" id="IPR029030">
    <property type="entry name" value="Caspase-like_dom_sf"/>
</dbReference>
<dbReference type="EMBL" id="CAXAMN010003224">
    <property type="protein sequence ID" value="CAK9003453.1"/>
    <property type="molecule type" value="Genomic_DNA"/>
</dbReference>
<dbReference type="InterPro" id="IPR052039">
    <property type="entry name" value="Caspase-related_regulators"/>
</dbReference>
<feature type="transmembrane region" description="Helical" evidence="1">
    <location>
        <begin position="505"/>
        <end position="526"/>
    </location>
</feature>
<dbReference type="Gene3D" id="3.40.50.1460">
    <property type="match status" value="1"/>
</dbReference>
<evidence type="ECO:0000256" key="1">
    <source>
        <dbReference type="SAM" id="Phobius"/>
    </source>
</evidence>
<feature type="transmembrane region" description="Helical" evidence="1">
    <location>
        <begin position="397"/>
        <end position="421"/>
    </location>
</feature>
<keyword evidence="1" id="KW-0472">Membrane</keyword>
<keyword evidence="5" id="KW-1185">Reference proteome</keyword>
<dbReference type="InterPro" id="IPR001309">
    <property type="entry name" value="Pept_C14_p20"/>
</dbReference>
<dbReference type="Proteomes" id="UP001642484">
    <property type="component" value="Unassembled WGS sequence"/>
</dbReference>
<comment type="caution">
    <text evidence="3">The sequence shown here is derived from an EMBL/GenBank/DDBJ whole genome shotgun (WGS) entry which is preliminary data.</text>
</comment>
<accession>A0ABP0ILI0</accession>
<feature type="transmembrane region" description="Helical" evidence="1">
    <location>
        <begin position="466"/>
        <end position="484"/>
    </location>
</feature>
<protein>
    <recommendedName>
        <fullName evidence="2">Caspase family p20 domain-containing protein</fullName>
    </recommendedName>
</protein>
<dbReference type="Pfam" id="PF00656">
    <property type="entry name" value="Peptidase_C14"/>
    <property type="match status" value="1"/>
</dbReference>
<dbReference type="SUPFAM" id="SSF52129">
    <property type="entry name" value="Caspase-like"/>
    <property type="match status" value="1"/>
</dbReference>
<evidence type="ECO:0000313" key="4">
    <source>
        <dbReference type="EMBL" id="CAK9004139.1"/>
    </source>
</evidence>
<feature type="transmembrane region" description="Helical" evidence="1">
    <location>
        <begin position="433"/>
        <end position="454"/>
    </location>
</feature>
<proteinExistence type="predicted"/>
<keyword evidence="1" id="KW-1133">Transmembrane helix</keyword>
<feature type="transmembrane region" description="Helical" evidence="1">
    <location>
        <begin position="532"/>
        <end position="550"/>
    </location>
</feature>
<reference evidence="3 5" key="1">
    <citation type="submission" date="2024-02" db="EMBL/GenBank/DDBJ databases">
        <authorList>
            <person name="Chen Y."/>
            <person name="Shah S."/>
            <person name="Dougan E. K."/>
            <person name="Thang M."/>
            <person name="Chan C."/>
        </authorList>
    </citation>
    <scope>NUCLEOTIDE SEQUENCE [LARGE SCALE GENOMIC DNA]</scope>
</reference>